<proteinExistence type="predicted"/>
<comment type="caution">
    <text evidence="1">The sequence shown here is derived from an EMBL/GenBank/DDBJ whole genome shotgun (WGS) entry which is preliminary data.</text>
</comment>
<name>A0A9Q1FLX2_SYNKA</name>
<evidence type="ECO:0000313" key="1">
    <source>
        <dbReference type="EMBL" id="KAJ8361092.1"/>
    </source>
</evidence>
<sequence length="91" mass="9760">MAPSLEGGLDLTCTEAPHSCANKGPAQPLNGCFYTSHSLSPLAARPAQWNAEWEVEEETTRLLTLQAALHIYKNSILTSLTCATAVPSQFS</sequence>
<keyword evidence="2" id="KW-1185">Reference proteome</keyword>
<gene>
    <name evidence="1" type="ORF">SKAU_G00176170</name>
</gene>
<protein>
    <submittedName>
        <fullName evidence="1">Uncharacterized protein</fullName>
    </submittedName>
</protein>
<evidence type="ECO:0000313" key="2">
    <source>
        <dbReference type="Proteomes" id="UP001152622"/>
    </source>
</evidence>
<dbReference type="Proteomes" id="UP001152622">
    <property type="component" value="Chromosome 5"/>
</dbReference>
<accession>A0A9Q1FLX2</accession>
<dbReference type="OrthoDB" id="10481709at2759"/>
<dbReference type="EMBL" id="JAINUF010000005">
    <property type="protein sequence ID" value="KAJ8361092.1"/>
    <property type="molecule type" value="Genomic_DNA"/>
</dbReference>
<dbReference type="AlphaFoldDB" id="A0A9Q1FLX2"/>
<organism evidence="1 2">
    <name type="scientific">Synaphobranchus kaupii</name>
    <name type="common">Kaup's arrowtooth eel</name>
    <dbReference type="NCBI Taxonomy" id="118154"/>
    <lineage>
        <taxon>Eukaryota</taxon>
        <taxon>Metazoa</taxon>
        <taxon>Chordata</taxon>
        <taxon>Craniata</taxon>
        <taxon>Vertebrata</taxon>
        <taxon>Euteleostomi</taxon>
        <taxon>Actinopterygii</taxon>
        <taxon>Neopterygii</taxon>
        <taxon>Teleostei</taxon>
        <taxon>Anguilliformes</taxon>
        <taxon>Synaphobranchidae</taxon>
        <taxon>Synaphobranchus</taxon>
    </lineage>
</organism>
<reference evidence="1" key="1">
    <citation type="journal article" date="2023" name="Science">
        <title>Genome structures resolve the early diversification of teleost fishes.</title>
        <authorList>
            <person name="Parey E."/>
            <person name="Louis A."/>
            <person name="Montfort J."/>
            <person name="Bouchez O."/>
            <person name="Roques C."/>
            <person name="Iampietro C."/>
            <person name="Lluch J."/>
            <person name="Castinel A."/>
            <person name="Donnadieu C."/>
            <person name="Desvignes T."/>
            <person name="Floi Bucao C."/>
            <person name="Jouanno E."/>
            <person name="Wen M."/>
            <person name="Mejri S."/>
            <person name="Dirks R."/>
            <person name="Jansen H."/>
            <person name="Henkel C."/>
            <person name="Chen W.J."/>
            <person name="Zahm M."/>
            <person name="Cabau C."/>
            <person name="Klopp C."/>
            <person name="Thompson A.W."/>
            <person name="Robinson-Rechavi M."/>
            <person name="Braasch I."/>
            <person name="Lecointre G."/>
            <person name="Bobe J."/>
            <person name="Postlethwait J.H."/>
            <person name="Berthelot C."/>
            <person name="Roest Crollius H."/>
            <person name="Guiguen Y."/>
        </authorList>
    </citation>
    <scope>NUCLEOTIDE SEQUENCE</scope>
    <source>
        <strain evidence="1">WJC10195</strain>
    </source>
</reference>